<protein>
    <submittedName>
        <fullName evidence="1">Uncharacterized protein</fullName>
    </submittedName>
</protein>
<keyword evidence="2" id="KW-1185">Reference proteome</keyword>
<proteinExistence type="predicted"/>
<accession>A0A8T0EI15</accession>
<sequence>MVIYRSTQFTTDAYRDATPNPIRTEESQSAHSFDVAKNNETITPAKNIIKSNTISCKLLNLMARNMEENLEKAKAAQNAEVTYEPTTGVSCKGPFTEVVATICA</sequence>
<comment type="caution">
    <text evidence="1">The sequence shown here is derived from an EMBL/GenBank/DDBJ whole genome shotgun (WGS) entry which is preliminary data.</text>
</comment>
<evidence type="ECO:0000313" key="2">
    <source>
        <dbReference type="Proteomes" id="UP000807504"/>
    </source>
</evidence>
<dbReference type="AlphaFoldDB" id="A0A8T0EI15"/>
<organism evidence="1 2">
    <name type="scientific">Argiope bruennichi</name>
    <name type="common">Wasp spider</name>
    <name type="synonym">Aranea bruennichi</name>
    <dbReference type="NCBI Taxonomy" id="94029"/>
    <lineage>
        <taxon>Eukaryota</taxon>
        <taxon>Metazoa</taxon>
        <taxon>Ecdysozoa</taxon>
        <taxon>Arthropoda</taxon>
        <taxon>Chelicerata</taxon>
        <taxon>Arachnida</taxon>
        <taxon>Araneae</taxon>
        <taxon>Araneomorphae</taxon>
        <taxon>Entelegynae</taxon>
        <taxon>Araneoidea</taxon>
        <taxon>Araneidae</taxon>
        <taxon>Argiope</taxon>
    </lineage>
</organism>
<gene>
    <name evidence="1" type="ORF">HNY73_018951</name>
</gene>
<dbReference type="EMBL" id="JABXBU010002228">
    <property type="protein sequence ID" value="KAF8771545.1"/>
    <property type="molecule type" value="Genomic_DNA"/>
</dbReference>
<dbReference type="Proteomes" id="UP000807504">
    <property type="component" value="Unassembled WGS sequence"/>
</dbReference>
<reference evidence="1" key="1">
    <citation type="journal article" date="2020" name="bioRxiv">
        <title>Chromosome-level reference genome of the European wasp spider Argiope bruennichi: a resource for studies on range expansion and evolutionary adaptation.</title>
        <authorList>
            <person name="Sheffer M.M."/>
            <person name="Hoppe A."/>
            <person name="Krehenwinkel H."/>
            <person name="Uhl G."/>
            <person name="Kuss A.W."/>
            <person name="Jensen L."/>
            <person name="Jensen C."/>
            <person name="Gillespie R.G."/>
            <person name="Hoff K.J."/>
            <person name="Prost S."/>
        </authorList>
    </citation>
    <scope>NUCLEOTIDE SEQUENCE</scope>
</reference>
<name>A0A8T0EI15_ARGBR</name>
<evidence type="ECO:0000313" key="1">
    <source>
        <dbReference type="EMBL" id="KAF8771545.1"/>
    </source>
</evidence>
<reference evidence="1" key="2">
    <citation type="submission" date="2020-06" db="EMBL/GenBank/DDBJ databases">
        <authorList>
            <person name="Sheffer M."/>
        </authorList>
    </citation>
    <scope>NUCLEOTIDE SEQUENCE</scope>
</reference>